<proteinExistence type="predicted"/>
<reference evidence="1" key="1">
    <citation type="journal article" date="2020" name="Nature">
        <title>Giant virus diversity and host interactions through global metagenomics.</title>
        <authorList>
            <person name="Schulz F."/>
            <person name="Roux S."/>
            <person name="Paez-Espino D."/>
            <person name="Jungbluth S."/>
            <person name="Walsh D.A."/>
            <person name="Denef V.J."/>
            <person name="McMahon K.D."/>
            <person name="Konstantinidis K.T."/>
            <person name="Eloe-Fadrosh E.A."/>
            <person name="Kyrpides N.C."/>
            <person name="Woyke T."/>
        </authorList>
    </citation>
    <scope>NUCLEOTIDE SEQUENCE</scope>
    <source>
        <strain evidence="1">GVMAG-M-3300023179-82</strain>
    </source>
</reference>
<dbReference type="AlphaFoldDB" id="A0A6C0H7K3"/>
<organism evidence="1">
    <name type="scientific">viral metagenome</name>
    <dbReference type="NCBI Taxonomy" id="1070528"/>
    <lineage>
        <taxon>unclassified sequences</taxon>
        <taxon>metagenomes</taxon>
        <taxon>organismal metagenomes</taxon>
    </lineage>
</organism>
<sequence length="101" mass="12337">MLKNYYKDILKIITKKDGGREFYQNTIINEIVPFLSNTSIKFKVLSDKEINNLIHQERIRKFKDLLKQFFHNRQLKENRMRNKLQELYFIEIINNLNIGYV</sequence>
<name>A0A6C0H7K3_9ZZZZ</name>
<dbReference type="EMBL" id="MN739897">
    <property type="protein sequence ID" value="QHT76551.1"/>
    <property type="molecule type" value="Genomic_DNA"/>
</dbReference>
<evidence type="ECO:0000313" key="1">
    <source>
        <dbReference type="EMBL" id="QHT76551.1"/>
    </source>
</evidence>
<protein>
    <submittedName>
        <fullName evidence="1">Uncharacterized protein</fullName>
    </submittedName>
</protein>
<accession>A0A6C0H7K3</accession>